<comment type="caution">
    <text evidence="1">The sequence shown here is derived from an EMBL/GenBank/DDBJ whole genome shotgun (WGS) entry which is preliminary data.</text>
</comment>
<protein>
    <submittedName>
        <fullName evidence="1">Uncharacterized protein</fullName>
    </submittedName>
</protein>
<name>A0A8T3AC14_DENNO</name>
<dbReference type="EMBL" id="JAGYWB010000017">
    <property type="protein sequence ID" value="KAI0493658.1"/>
    <property type="molecule type" value="Genomic_DNA"/>
</dbReference>
<evidence type="ECO:0000313" key="2">
    <source>
        <dbReference type="Proteomes" id="UP000829196"/>
    </source>
</evidence>
<evidence type="ECO:0000313" key="1">
    <source>
        <dbReference type="EMBL" id="KAI0493658.1"/>
    </source>
</evidence>
<dbReference type="Proteomes" id="UP000829196">
    <property type="component" value="Unassembled WGS sequence"/>
</dbReference>
<accession>A0A8T3AC14</accession>
<gene>
    <name evidence="1" type="ORF">KFK09_023779</name>
</gene>
<proteinExistence type="predicted"/>
<sequence>MDWLELFFLADYCTEDPVLLLEGFDIIQDNDEAPNYHSRSHNPLDGLRATRGLLPILSLSRRPENIADLSEMAREMEDLAARFAVFCAEGVKSSKKRPIRWFYVLVRRDSIVPSPDLFARVLISRVFFKERLVNLGICSVPFKRL</sequence>
<keyword evidence="2" id="KW-1185">Reference proteome</keyword>
<organism evidence="1 2">
    <name type="scientific">Dendrobium nobile</name>
    <name type="common">Orchid</name>
    <dbReference type="NCBI Taxonomy" id="94219"/>
    <lineage>
        <taxon>Eukaryota</taxon>
        <taxon>Viridiplantae</taxon>
        <taxon>Streptophyta</taxon>
        <taxon>Embryophyta</taxon>
        <taxon>Tracheophyta</taxon>
        <taxon>Spermatophyta</taxon>
        <taxon>Magnoliopsida</taxon>
        <taxon>Liliopsida</taxon>
        <taxon>Asparagales</taxon>
        <taxon>Orchidaceae</taxon>
        <taxon>Epidendroideae</taxon>
        <taxon>Malaxideae</taxon>
        <taxon>Dendrobiinae</taxon>
        <taxon>Dendrobium</taxon>
    </lineage>
</organism>
<dbReference type="AlphaFoldDB" id="A0A8T3AC14"/>
<reference evidence="1" key="1">
    <citation type="journal article" date="2022" name="Front. Genet.">
        <title>Chromosome-Scale Assembly of the Dendrobium nobile Genome Provides Insights Into the Molecular Mechanism of the Biosynthesis of the Medicinal Active Ingredient of Dendrobium.</title>
        <authorList>
            <person name="Xu Q."/>
            <person name="Niu S.-C."/>
            <person name="Li K.-L."/>
            <person name="Zheng P.-J."/>
            <person name="Zhang X.-J."/>
            <person name="Jia Y."/>
            <person name="Liu Y."/>
            <person name="Niu Y.-X."/>
            <person name="Yu L.-H."/>
            <person name="Chen D.-F."/>
            <person name="Zhang G.-Q."/>
        </authorList>
    </citation>
    <scope>NUCLEOTIDE SEQUENCE</scope>
    <source>
        <tissue evidence="1">Leaf</tissue>
    </source>
</reference>